<feature type="transmembrane region" description="Helical" evidence="12">
    <location>
        <begin position="175"/>
        <end position="195"/>
    </location>
</feature>
<keyword evidence="11 12" id="KW-0472">Membrane</keyword>
<dbReference type="GO" id="GO:0005886">
    <property type="term" value="C:plasma membrane"/>
    <property type="evidence" value="ECO:0007669"/>
    <property type="project" value="TreeGrafter"/>
</dbReference>
<accession>A0A642VEL8</accession>
<dbReference type="Pfam" id="PF01794">
    <property type="entry name" value="Ferric_reduct"/>
    <property type="match status" value="1"/>
</dbReference>
<dbReference type="PANTHER" id="PTHR32361:SF28">
    <property type="entry name" value="FRP1P"/>
    <property type="match status" value="1"/>
</dbReference>
<dbReference type="SFLD" id="SFLDG01168">
    <property type="entry name" value="Ferric_reductase_subgroup_(FRE"/>
    <property type="match status" value="1"/>
</dbReference>
<dbReference type="InterPro" id="IPR039261">
    <property type="entry name" value="FNR_nucleotide-bd"/>
</dbReference>
<dbReference type="VEuPathDB" id="FungiDB:TRICI_000019"/>
<protein>
    <recommendedName>
        <fullName evidence="13">FAD-binding FR-type domain-containing protein</fullName>
    </recommendedName>
</protein>
<dbReference type="EMBL" id="SWFS01000007">
    <property type="protein sequence ID" value="KAA8917817.1"/>
    <property type="molecule type" value="Genomic_DNA"/>
</dbReference>
<dbReference type="SUPFAM" id="SSF52343">
    <property type="entry name" value="Ferredoxin reductase-like, C-terminal NADP-linked domain"/>
    <property type="match status" value="1"/>
</dbReference>
<evidence type="ECO:0000256" key="7">
    <source>
        <dbReference type="ARBA" id="ARBA00022982"/>
    </source>
</evidence>
<dbReference type="SFLD" id="SFLDF00463">
    <property type="entry name" value="AIM14"/>
    <property type="match status" value="1"/>
</dbReference>
<dbReference type="AlphaFoldDB" id="A0A642VEL8"/>
<comment type="subcellular location">
    <subcellularLocation>
        <location evidence="1">Membrane</location>
        <topology evidence="1">Multi-pass membrane protein</topology>
    </subcellularLocation>
</comment>
<comment type="similarity">
    <text evidence="2">Belongs to the ferric reductase (FRE) family.</text>
</comment>
<dbReference type="Gene3D" id="3.40.50.80">
    <property type="entry name" value="Nucleotide-binding domain of ferredoxin-NADP reductase (FNR) module"/>
    <property type="match status" value="1"/>
</dbReference>
<keyword evidence="7" id="KW-0249">Electron transport</keyword>
<dbReference type="PROSITE" id="PS51384">
    <property type="entry name" value="FAD_FR"/>
    <property type="match status" value="1"/>
</dbReference>
<dbReference type="GO" id="GO:0006879">
    <property type="term" value="P:intracellular iron ion homeostasis"/>
    <property type="evidence" value="ECO:0007669"/>
    <property type="project" value="TreeGrafter"/>
</dbReference>
<feature type="domain" description="FAD-binding FR-type" evidence="13">
    <location>
        <begin position="187"/>
        <end position="317"/>
    </location>
</feature>
<dbReference type="InterPro" id="IPR013121">
    <property type="entry name" value="Fe_red_NAD-bd_6"/>
</dbReference>
<evidence type="ECO:0000259" key="13">
    <source>
        <dbReference type="PROSITE" id="PS51384"/>
    </source>
</evidence>
<dbReference type="InterPro" id="IPR017927">
    <property type="entry name" value="FAD-bd_FR_type"/>
</dbReference>
<dbReference type="GO" id="GO:0006826">
    <property type="term" value="P:iron ion transport"/>
    <property type="evidence" value="ECO:0007669"/>
    <property type="project" value="TreeGrafter"/>
</dbReference>
<evidence type="ECO:0000256" key="1">
    <source>
        <dbReference type="ARBA" id="ARBA00004141"/>
    </source>
</evidence>
<evidence type="ECO:0000256" key="12">
    <source>
        <dbReference type="SAM" id="Phobius"/>
    </source>
</evidence>
<keyword evidence="4" id="KW-0285">Flavoprotein</keyword>
<dbReference type="Pfam" id="PF08022">
    <property type="entry name" value="FAD_binding_8"/>
    <property type="match status" value="1"/>
</dbReference>
<proteinExistence type="inferred from homology"/>
<evidence type="ECO:0000313" key="14">
    <source>
        <dbReference type="EMBL" id="KAA8917817.1"/>
    </source>
</evidence>
<keyword evidence="6" id="KW-0274">FAD</keyword>
<dbReference type="GO" id="GO:0000293">
    <property type="term" value="F:ferric-chelate reductase activity"/>
    <property type="evidence" value="ECO:0007669"/>
    <property type="project" value="UniProtKB-ARBA"/>
</dbReference>
<dbReference type="InterPro" id="IPR013130">
    <property type="entry name" value="Fe3_Rdtase_TM_dom"/>
</dbReference>
<sequence length="459" mass="51666">MIGLAVRNSLGNKVRRKWLPLNVWVISGLWIGFICLFLFYHGSPEALNLFAKRVGRVCYGLLPLTFFLSLKPSPLPNTYYINLLFLHKWVSRSVVLLAGIHGVCYLTYFVQAGKFHKTFKLLNFLGVVALTGFIVIGVTSLRPVRKRAYRFFYGIHYPLSILCLALGAIHARPGVLMLLTWCVFILVGQIFYRVFTSQRVYLSIEHISSGLLCITLPRPVLPDYFDIGSHIRLSPGSLWHPKSWISPTHPYTIASLPSDEDIKLLIRRGKLFDSGSEQFTLSGPFSSKTSQTIFKEAARHKNVAVFAGGTGLSFAAPIVRQLLSEGSTVKLVWIIRDRSDYPALQSLGLTDVKDVSVYITGRTSKSNYKELDDIDFVLDDEEEEGYEIDDLMLDEEDELQALHHGRPDFSLITEGFFNGPPEANWVVSCGPPSLVNDVQKWAHQTKKSSVQFIGEKYAL</sequence>
<evidence type="ECO:0000256" key="4">
    <source>
        <dbReference type="ARBA" id="ARBA00022630"/>
    </source>
</evidence>
<keyword evidence="9" id="KW-0560">Oxidoreductase</keyword>
<dbReference type="InterPro" id="IPR013112">
    <property type="entry name" value="FAD-bd_8"/>
</dbReference>
<dbReference type="GO" id="GO:0015677">
    <property type="term" value="P:copper ion import"/>
    <property type="evidence" value="ECO:0007669"/>
    <property type="project" value="TreeGrafter"/>
</dbReference>
<gene>
    <name evidence="14" type="ORF">TRICI_000019</name>
</gene>
<dbReference type="Pfam" id="PF08030">
    <property type="entry name" value="NAD_binding_6"/>
    <property type="match status" value="1"/>
</dbReference>
<keyword evidence="3" id="KW-0813">Transport</keyword>
<dbReference type="CDD" id="cd06186">
    <property type="entry name" value="NOX_Duox_like_FAD_NADP"/>
    <property type="match status" value="1"/>
</dbReference>
<dbReference type="SFLD" id="SFLDS00052">
    <property type="entry name" value="Ferric_Reductase_Domain"/>
    <property type="match status" value="1"/>
</dbReference>
<evidence type="ECO:0000256" key="11">
    <source>
        <dbReference type="ARBA" id="ARBA00023136"/>
    </source>
</evidence>
<keyword evidence="10" id="KW-0406">Ion transport</keyword>
<feature type="transmembrane region" description="Helical" evidence="12">
    <location>
        <begin position="53"/>
        <end position="70"/>
    </location>
</feature>
<dbReference type="OrthoDB" id="10006946at2759"/>
<dbReference type="InterPro" id="IPR051410">
    <property type="entry name" value="Ferric/Cupric_Reductase"/>
</dbReference>
<feature type="transmembrane region" description="Helical" evidence="12">
    <location>
        <begin position="90"/>
        <end position="109"/>
    </location>
</feature>
<evidence type="ECO:0000256" key="6">
    <source>
        <dbReference type="ARBA" id="ARBA00022827"/>
    </source>
</evidence>
<evidence type="ECO:0000256" key="5">
    <source>
        <dbReference type="ARBA" id="ARBA00022692"/>
    </source>
</evidence>
<keyword evidence="5 12" id="KW-0812">Transmembrane</keyword>
<evidence type="ECO:0000256" key="10">
    <source>
        <dbReference type="ARBA" id="ARBA00023065"/>
    </source>
</evidence>
<dbReference type="PANTHER" id="PTHR32361">
    <property type="entry name" value="FERRIC/CUPRIC REDUCTASE TRANSMEMBRANE COMPONENT"/>
    <property type="match status" value="1"/>
</dbReference>
<evidence type="ECO:0000256" key="2">
    <source>
        <dbReference type="ARBA" id="ARBA00006278"/>
    </source>
</evidence>
<reference evidence="14" key="1">
    <citation type="journal article" date="2019" name="G3 (Bethesda)">
        <title>Genome Assemblies of Two Rare Opportunistic Yeast Pathogens: Diutina rugosa (syn. Candida rugosa) and Trichomonascus ciferrii (syn. Candida ciferrii).</title>
        <authorList>
            <person name="Mixao V."/>
            <person name="Saus E."/>
            <person name="Hansen A.P."/>
            <person name="Lass-Florl C."/>
            <person name="Gabaldon T."/>
        </authorList>
    </citation>
    <scope>NUCLEOTIDE SEQUENCE</scope>
    <source>
        <strain evidence="14">CBS 4856</strain>
    </source>
</reference>
<comment type="caution">
    <text evidence="14">The sequence shown here is derived from an EMBL/GenBank/DDBJ whole genome shotgun (WGS) entry which is preliminary data.</text>
</comment>
<organism evidence="14 15">
    <name type="scientific">Trichomonascus ciferrii</name>
    <dbReference type="NCBI Taxonomy" id="44093"/>
    <lineage>
        <taxon>Eukaryota</taxon>
        <taxon>Fungi</taxon>
        <taxon>Dikarya</taxon>
        <taxon>Ascomycota</taxon>
        <taxon>Saccharomycotina</taxon>
        <taxon>Dipodascomycetes</taxon>
        <taxon>Dipodascales</taxon>
        <taxon>Trichomonascaceae</taxon>
        <taxon>Trichomonascus</taxon>
        <taxon>Trichomonascus ciferrii complex</taxon>
    </lineage>
</organism>
<keyword evidence="15" id="KW-1185">Reference proteome</keyword>
<evidence type="ECO:0000256" key="3">
    <source>
        <dbReference type="ARBA" id="ARBA00022448"/>
    </source>
</evidence>
<name>A0A642VEL8_9ASCO</name>
<keyword evidence="8 12" id="KW-1133">Transmembrane helix</keyword>
<evidence type="ECO:0000313" key="15">
    <source>
        <dbReference type="Proteomes" id="UP000761534"/>
    </source>
</evidence>
<feature type="transmembrane region" description="Helical" evidence="12">
    <location>
        <begin position="151"/>
        <end position="169"/>
    </location>
</feature>
<evidence type="ECO:0000256" key="9">
    <source>
        <dbReference type="ARBA" id="ARBA00023002"/>
    </source>
</evidence>
<feature type="transmembrane region" description="Helical" evidence="12">
    <location>
        <begin position="21"/>
        <end position="41"/>
    </location>
</feature>
<dbReference type="Proteomes" id="UP000761534">
    <property type="component" value="Unassembled WGS sequence"/>
</dbReference>
<feature type="transmembrane region" description="Helical" evidence="12">
    <location>
        <begin position="121"/>
        <end position="139"/>
    </location>
</feature>
<evidence type="ECO:0000256" key="8">
    <source>
        <dbReference type="ARBA" id="ARBA00022989"/>
    </source>
</evidence>